<dbReference type="AlphaFoldDB" id="A0A6G0TA62"/>
<dbReference type="Proteomes" id="UP000475862">
    <property type="component" value="Unassembled WGS sequence"/>
</dbReference>
<keyword evidence="2" id="KW-1185">Reference proteome</keyword>
<evidence type="ECO:0000313" key="2">
    <source>
        <dbReference type="Proteomes" id="UP000475862"/>
    </source>
</evidence>
<organism evidence="1 2">
    <name type="scientific">Aphis glycines</name>
    <name type="common">Soybean aphid</name>
    <dbReference type="NCBI Taxonomy" id="307491"/>
    <lineage>
        <taxon>Eukaryota</taxon>
        <taxon>Metazoa</taxon>
        <taxon>Ecdysozoa</taxon>
        <taxon>Arthropoda</taxon>
        <taxon>Hexapoda</taxon>
        <taxon>Insecta</taxon>
        <taxon>Pterygota</taxon>
        <taxon>Neoptera</taxon>
        <taxon>Paraneoptera</taxon>
        <taxon>Hemiptera</taxon>
        <taxon>Sternorrhyncha</taxon>
        <taxon>Aphidomorpha</taxon>
        <taxon>Aphidoidea</taxon>
        <taxon>Aphididae</taxon>
        <taxon>Aphidini</taxon>
        <taxon>Aphis</taxon>
        <taxon>Aphis</taxon>
    </lineage>
</organism>
<comment type="caution">
    <text evidence="1">The sequence shown here is derived from an EMBL/GenBank/DDBJ whole genome shotgun (WGS) entry which is preliminary data.</text>
</comment>
<accession>A0A6G0TA62</accession>
<dbReference type="EMBL" id="VYZN01000051">
    <property type="protein sequence ID" value="KAE9527693.1"/>
    <property type="molecule type" value="Genomic_DNA"/>
</dbReference>
<evidence type="ECO:0000313" key="1">
    <source>
        <dbReference type="EMBL" id="KAE9527693.1"/>
    </source>
</evidence>
<gene>
    <name evidence="1" type="ORF">AGLY_012766</name>
</gene>
<reference evidence="1 2" key="1">
    <citation type="submission" date="2019-08" db="EMBL/GenBank/DDBJ databases">
        <title>The genome of the soybean aphid Biotype 1, its phylome, world population structure and adaptation to the North American continent.</title>
        <authorList>
            <person name="Giordano R."/>
            <person name="Donthu R.K."/>
            <person name="Hernandez A.G."/>
            <person name="Wright C.L."/>
            <person name="Zimin A.V."/>
        </authorList>
    </citation>
    <scope>NUCLEOTIDE SEQUENCE [LARGE SCALE GENOMIC DNA]</scope>
    <source>
        <tissue evidence="1">Whole aphids</tissue>
    </source>
</reference>
<name>A0A6G0TA62_APHGL</name>
<protein>
    <submittedName>
        <fullName evidence="1">Uncharacterized protein</fullName>
    </submittedName>
</protein>
<proteinExistence type="predicted"/>
<sequence>MCIQIARLMISIVNTTMSAISILTIQIRSIIIGTLVHSSKIIFKYSTIYYDRSRVAVFSYIGHCDYDNDDVNPPTLKNNNTFLKILARDAKAYTKFGPPITYSLIIIFLWSTQYLNAQNNEFKKSGQVVPFCCTLEGGVDLGLGITYEELCIKFSNYECLIEGIQKWLLAQRNNKKYKMKNELQIIKK</sequence>